<feature type="domain" description="Uroporphyrinogen decarboxylase (URO-D)" evidence="1">
    <location>
        <begin position="87"/>
        <end position="312"/>
    </location>
</feature>
<dbReference type="Proteomes" id="UP001230986">
    <property type="component" value="Unassembled WGS sequence"/>
</dbReference>
<dbReference type="InterPro" id="IPR000257">
    <property type="entry name" value="Uroporphyrinogen_deCOase"/>
</dbReference>
<dbReference type="EMBL" id="JASVEJ010000031">
    <property type="protein sequence ID" value="MDL5057452.1"/>
    <property type="molecule type" value="Genomic_DNA"/>
</dbReference>
<dbReference type="InterPro" id="IPR052024">
    <property type="entry name" value="Methanogen_methyltrans"/>
</dbReference>
<gene>
    <name evidence="2" type="ORF">QQ055_08275</name>
</gene>
<dbReference type="InterPro" id="IPR038071">
    <property type="entry name" value="UROD/MetE-like_sf"/>
</dbReference>
<evidence type="ECO:0000313" key="2">
    <source>
        <dbReference type="EMBL" id="MDL5057452.1"/>
    </source>
</evidence>
<dbReference type="Gene3D" id="3.20.20.210">
    <property type="match status" value="1"/>
</dbReference>
<protein>
    <submittedName>
        <fullName evidence="2">Uroporphyrinogen decarboxylase family protein</fullName>
    </submittedName>
</protein>
<evidence type="ECO:0000313" key="3">
    <source>
        <dbReference type="Proteomes" id="UP001230986"/>
    </source>
</evidence>
<organism evidence="2 3">
    <name type="scientific">Geitlerinema calcuttense NRMC-F 0142</name>
    <dbReference type="NCBI Taxonomy" id="2922238"/>
    <lineage>
        <taxon>Bacteria</taxon>
        <taxon>Bacillati</taxon>
        <taxon>Cyanobacteriota</taxon>
        <taxon>Cyanophyceae</taxon>
        <taxon>Geitlerinematales</taxon>
        <taxon>Geitlerinemataceae</taxon>
        <taxon>Geitlerinema</taxon>
    </lineage>
</organism>
<sequence length="349" mass="40627">MIRIKNHLKNHMITPREIVYRTLNFDNPPRPPRDMWDLPLSRWTYPGEFAALQRDFPSDIQVISPVFQNPLREKGDPYEIGIYTDSWGCDFENIQRGVIGEVKNPPLKDWATDRNKVHIPTEWLSMDTELINRQCAETNRFTLMGHIPRPFEQLQFIRGTAELYMDLADPPTEMLTFLKEMRDFYCEYLMLWAKTDVDALFFMDDWGSQKSLLISPKLWREFFKPIYRDFAQIAHSAGKKIFMHSDGCILDIYPDLVEIGIDALNSQIFACPLINWSNLPGKSLFGGEIDRQDLLVNGPCARIDEAVRKVHRHLWKNGGCFAHCSFDAGSKPPFVRQVYESWNSLFPSN</sequence>
<keyword evidence="3" id="KW-1185">Reference proteome</keyword>
<dbReference type="PANTHER" id="PTHR47099:SF1">
    <property type="entry name" value="METHYLCOBAMIDE:COM METHYLTRANSFERASE MTBA"/>
    <property type="match status" value="1"/>
</dbReference>
<dbReference type="Pfam" id="PF01208">
    <property type="entry name" value="URO-D"/>
    <property type="match status" value="1"/>
</dbReference>
<comment type="caution">
    <text evidence="2">The sequence shown here is derived from an EMBL/GenBank/DDBJ whole genome shotgun (WGS) entry which is preliminary data.</text>
</comment>
<dbReference type="SUPFAM" id="SSF51726">
    <property type="entry name" value="UROD/MetE-like"/>
    <property type="match status" value="1"/>
</dbReference>
<evidence type="ECO:0000259" key="1">
    <source>
        <dbReference type="Pfam" id="PF01208"/>
    </source>
</evidence>
<accession>A0ABT7M0U8</accession>
<name>A0ABT7M0U8_9CYAN</name>
<proteinExistence type="predicted"/>
<dbReference type="PANTHER" id="PTHR47099">
    <property type="entry name" value="METHYLCOBAMIDE:COM METHYLTRANSFERASE MTBA"/>
    <property type="match status" value="1"/>
</dbReference>
<reference evidence="2 3" key="1">
    <citation type="submission" date="2023-06" db="EMBL/GenBank/DDBJ databases">
        <title>Whole genome sequence of Oscillatoria calcuttensis NRMC-F 0142.</title>
        <authorList>
            <person name="Shakena Fathima T."/>
            <person name="Muralitharan G."/>
            <person name="Thajuddin N."/>
        </authorList>
    </citation>
    <scope>NUCLEOTIDE SEQUENCE [LARGE SCALE GENOMIC DNA]</scope>
    <source>
        <strain evidence="2 3">NRMC-F 0142</strain>
    </source>
</reference>